<dbReference type="SMART" id="SM00293">
    <property type="entry name" value="PWWP"/>
    <property type="match status" value="1"/>
</dbReference>
<feature type="compositionally biased region" description="Basic and acidic residues" evidence="5">
    <location>
        <begin position="753"/>
        <end position="781"/>
    </location>
</feature>
<feature type="region of interest" description="Disordered" evidence="5">
    <location>
        <begin position="67"/>
        <end position="109"/>
    </location>
</feature>
<dbReference type="PROSITE" id="PS50812">
    <property type="entry name" value="PWWP"/>
    <property type="match status" value="1"/>
</dbReference>
<accession>A0A7N0R7X4</accession>
<dbReference type="GO" id="GO:0035098">
    <property type="term" value="C:ESC/E(Z) complex"/>
    <property type="evidence" value="ECO:0007669"/>
    <property type="project" value="UniProtKB-ARBA"/>
</dbReference>
<feature type="compositionally biased region" description="Basic and acidic residues" evidence="5">
    <location>
        <begin position="67"/>
        <end position="83"/>
    </location>
</feature>
<feature type="compositionally biased region" description="Basic and acidic residues" evidence="5">
    <location>
        <begin position="1"/>
        <end position="11"/>
    </location>
</feature>
<evidence type="ECO:0000256" key="3">
    <source>
        <dbReference type="ARBA" id="ARBA00023242"/>
    </source>
</evidence>
<evidence type="ECO:0000256" key="1">
    <source>
        <dbReference type="ARBA" id="ARBA00023015"/>
    </source>
</evidence>
<dbReference type="PANTHER" id="PTHR10688:SF5">
    <property type="entry name" value="PWWP DOMAIN-CONTAINING PROTEIN 1-RELATED"/>
    <property type="match status" value="1"/>
</dbReference>
<dbReference type="OMA" id="IDISHQM"/>
<feature type="compositionally biased region" description="Polar residues" evidence="5">
    <location>
        <begin position="993"/>
        <end position="1005"/>
    </location>
</feature>
<dbReference type="InterPro" id="IPR052657">
    <property type="entry name" value="PDP_family_Arabidopsis"/>
</dbReference>
<evidence type="ECO:0000313" key="7">
    <source>
        <dbReference type="EnsemblPlants" id="Kaladp0001s0007.1.v1.1"/>
    </source>
</evidence>
<dbReference type="PANTHER" id="PTHR10688">
    <property type="entry name" value="PWWP DOMAIN-CONTAINING PROTEIN"/>
    <property type="match status" value="1"/>
</dbReference>
<name>A0A7N0R7X4_KALFE</name>
<reference evidence="7" key="1">
    <citation type="submission" date="2021-01" db="UniProtKB">
        <authorList>
            <consortium name="EnsemblPlants"/>
        </authorList>
    </citation>
    <scope>IDENTIFICATION</scope>
</reference>
<organism evidence="7 8">
    <name type="scientific">Kalanchoe fedtschenkoi</name>
    <name type="common">Lavender scallops</name>
    <name type="synonym">South American air plant</name>
    <dbReference type="NCBI Taxonomy" id="63787"/>
    <lineage>
        <taxon>Eukaryota</taxon>
        <taxon>Viridiplantae</taxon>
        <taxon>Streptophyta</taxon>
        <taxon>Embryophyta</taxon>
        <taxon>Tracheophyta</taxon>
        <taxon>Spermatophyta</taxon>
        <taxon>Magnoliopsida</taxon>
        <taxon>eudicotyledons</taxon>
        <taxon>Gunneridae</taxon>
        <taxon>Pentapetalae</taxon>
        <taxon>Saxifragales</taxon>
        <taxon>Crassulaceae</taxon>
        <taxon>Kalanchoe</taxon>
    </lineage>
</organism>
<feature type="compositionally biased region" description="Basic residues" evidence="5">
    <location>
        <begin position="600"/>
        <end position="609"/>
    </location>
</feature>
<dbReference type="FunFam" id="2.30.30.140:FF:000115">
    <property type="entry name" value="Tudor/PWWP/MBT superfamily protein"/>
    <property type="match status" value="1"/>
</dbReference>
<feature type="compositionally biased region" description="Basic and acidic residues" evidence="5">
    <location>
        <begin position="418"/>
        <end position="427"/>
    </location>
</feature>
<dbReference type="Pfam" id="PF00855">
    <property type="entry name" value="PWWP"/>
    <property type="match status" value="1"/>
</dbReference>
<feature type="compositionally biased region" description="Basic and acidic residues" evidence="5">
    <location>
        <begin position="920"/>
        <end position="930"/>
    </location>
</feature>
<evidence type="ECO:0000259" key="6">
    <source>
        <dbReference type="PROSITE" id="PS50812"/>
    </source>
</evidence>
<protein>
    <recommendedName>
        <fullName evidence="6">PWWP domain-containing protein</fullName>
    </recommendedName>
</protein>
<comment type="similarity">
    <text evidence="4">Belongs to the PDP family.</text>
</comment>
<feature type="compositionally biased region" description="Basic and acidic residues" evidence="5">
    <location>
        <begin position="610"/>
        <end position="621"/>
    </location>
</feature>
<feature type="compositionally biased region" description="Basic and acidic residues" evidence="5">
    <location>
        <begin position="43"/>
        <end position="52"/>
    </location>
</feature>
<dbReference type="GO" id="GO:0006355">
    <property type="term" value="P:regulation of DNA-templated transcription"/>
    <property type="evidence" value="ECO:0007669"/>
    <property type="project" value="UniProtKB-ARBA"/>
</dbReference>
<keyword evidence="3" id="KW-0539">Nucleus</keyword>
<dbReference type="Proteomes" id="UP000594263">
    <property type="component" value="Unplaced"/>
</dbReference>
<feature type="region of interest" description="Disordered" evidence="5">
    <location>
        <begin position="801"/>
        <end position="832"/>
    </location>
</feature>
<evidence type="ECO:0000256" key="4">
    <source>
        <dbReference type="ARBA" id="ARBA00060746"/>
    </source>
</evidence>
<feature type="region of interest" description="Disordered" evidence="5">
    <location>
        <begin position="1"/>
        <end position="55"/>
    </location>
</feature>
<evidence type="ECO:0000313" key="8">
    <source>
        <dbReference type="Proteomes" id="UP000594263"/>
    </source>
</evidence>
<sequence length="1115" mass="122538">MVERRQSYDQRDQDDDAAGIGDDVQEVFKPAASSEQDEVMIDVESRVSDKGADGGVYVDLFRDGADCGREGGDLQSRVSREENEGLGSRSDLEQLNDQSSGVNGEDDPIELSVSVSGSDVREEESDGEGVDLSVSRYDSLLAKFDNYASGGVGSSSSSRASTFGFRVGDMVWGKVKSHPWWPGHIFNEAFATTSVRRTRREGHILVAFYGDSSYGWFDPAELVPFDAHFAEKSRQTTVKSFVKAVEEAVDEVCRRSCVGLSCRCRNPQNFRPANVEGYFAVDLGDYDYVAVYPQTLIDHSRDGFRPLETVRFMSQLARRPLDSDQKSLDLSKNKAVAMALRKALFEEFDDTYSEAFGYPAERPSRAPTNFADDSLRVQAQAQLSGRLVIAEALRGKKSSNKSVKLKDKPKKNKYLLKRRTESDDSKKSQVHNRQLDSSASFLYVEGESELASAEYVLQRRSPTTSIKTHLLSTESVESLDQANLKASLKNQNDVLSEMKASSPHEAIKNESSLQNEAEKTIDFNKDKSAQVVQDVKDMLKTQDISRIMEATQSLQPVSSAVHLEAEGLGSGKKVVIKKPKAPKRSIVEVNSDKVIQEEKKKKKKKKKMKKEMVEGHPEKRVATGKADPLSSLVYGKENDGASTLSPGDAVNKPQDAPTNLDLKFQDVLSDLKILALDPFHGAEGNSPVVAKQIFLKFRSLVFQKSLLLAPVMESEFVNAAERSNSATIGSASDIVRSVNGKDKFIKKPAKLLGRPDDPTKGGRKRPLSDRQEEIATKKSKKISDIRSLANEKKAGHKILEPERKEKETSILGQPRMTKAGPPSGRVQAPPPRVPEPTMLVLKFPQGTAMPTVAALKARFARFGPLDLDSMRVFWQSSTCRVVFRYKSDAQKAYEFAVSSTSLFGNGNIRCQIREVGVPEPETKEETKEEAYPELPRYEPPLPPPSLVKSILKKPSGDEAGQAPPQPSTGRATSARVKFVLDGEEGGRGEQPSMMASRSSVASYGEPSSNATTAAVSMNYNSRNMQKAIPSSSLPSMPHPTTNLPQHQFALSAPQNAHFSEAPLTAYHQSNYGAAGPSASSGPVDISQQMLSLLTRCQEVVTNFKAYLGYVPYHSL</sequence>
<feature type="compositionally biased region" description="Polar residues" evidence="5">
    <location>
        <begin position="93"/>
        <end position="102"/>
    </location>
</feature>
<feature type="region of interest" description="Disordered" evidence="5">
    <location>
        <begin position="399"/>
        <end position="432"/>
    </location>
</feature>
<dbReference type="EnsemblPlants" id="Kaladp0001s0007.1.v1.1">
    <property type="protein sequence ID" value="Kaladp0001s0007.1.v1.1"/>
    <property type="gene ID" value="Kaladp0001s0007.v1.1"/>
</dbReference>
<dbReference type="InterPro" id="IPR000313">
    <property type="entry name" value="PWWP_dom"/>
</dbReference>
<keyword evidence="2" id="KW-0804">Transcription</keyword>
<dbReference type="GO" id="GO:2000028">
    <property type="term" value="P:regulation of photoperiodism, flowering"/>
    <property type="evidence" value="ECO:0007669"/>
    <property type="project" value="UniProtKB-ARBA"/>
</dbReference>
<evidence type="ECO:0000256" key="5">
    <source>
        <dbReference type="SAM" id="MobiDB-lite"/>
    </source>
</evidence>
<proteinExistence type="inferred from homology"/>
<feature type="compositionally biased region" description="Basic residues" evidence="5">
    <location>
        <begin position="407"/>
        <end position="417"/>
    </location>
</feature>
<feature type="region of interest" description="Disordered" evidence="5">
    <location>
        <begin position="746"/>
        <end position="781"/>
    </location>
</feature>
<evidence type="ECO:0000256" key="2">
    <source>
        <dbReference type="ARBA" id="ARBA00023163"/>
    </source>
</evidence>
<dbReference type="CDD" id="cd05162">
    <property type="entry name" value="PWWP"/>
    <property type="match status" value="1"/>
</dbReference>
<dbReference type="Gramene" id="Kaladp0001s0007.1.v1.1">
    <property type="protein sequence ID" value="Kaladp0001s0007.1.v1.1"/>
    <property type="gene ID" value="Kaladp0001s0007.v1.1"/>
</dbReference>
<feature type="domain" description="PWWP" evidence="6">
    <location>
        <begin position="167"/>
        <end position="228"/>
    </location>
</feature>
<feature type="region of interest" description="Disordered" evidence="5">
    <location>
        <begin position="917"/>
        <end position="1005"/>
    </location>
</feature>
<feature type="region of interest" description="Disordered" evidence="5">
    <location>
        <begin position="597"/>
        <end position="622"/>
    </location>
</feature>
<keyword evidence="1" id="KW-0805">Transcription regulation</keyword>
<dbReference type="Gene3D" id="2.30.30.140">
    <property type="match status" value="1"/>
</dbReference>
<dbReference type="SUPFAM" id="SSF63748">
    <property type="entry name" value="Tudor/PWWP/MBT"/>
    <property type="match status" value="1"/>
</dbReference>
<keyword evidence="8" id="KW-1185">Reference proteome</keyword>
<feature type="compositionally biased region" description="Basic and acidic residues" evidence="5">
    <location>
        <begin position="978"/>
        <end position="987"/>
    </location>
</feature>
<dbReference type="AlphaFoldDB" id="A0A7N0R7X4"/>